<reference evidence="1" key="1">
    <citation type="submission" date="2023-05" db="EMBL/GenBank/DDBJ databases">
        <title>Nepenthes gracilis genome sequencing.</title>
        <authorList>
            <person name="Fukushima K."/>
        </authorList>
    </citation>
    <scope>NUCLEOTIDE SEQUENCE</scope>
    <source>
        <strain evidence="1">SING2019-196</strain>
    </source>
</reference>
<comment type="caution">
    <text evidence="1">The sequence shown here is derived from an EMBL/GenBank/DDBJ whole genome shotgun (WGS) entry which is preliminary data.</text>
</comment>
<accession>A0AAD3T8H6</accession>
<dbReference type="AlphaFoldDB" id="A0AAD3T8H6"/>
<evidence type="ECO:0000313" key="2">
    <source>
        <dbReference type="Proteomes" id="UP001279734"/>
    </source>
</evidence>
<dbReference type="EMBL" id="BSYO01000028">
    <property type="protein sequence ID" value="GMH24727.1"/>
    <property type="molecule type" value="Genomic_DNA"/>
</dbReference>
<name>A0AAD3T8H6_NEPGR</name>
<keyword evidence="2" id="KW-1185">Reference proteome</keyword>
<dbReference type="Proteomes" id="UP001279734">
    <property type="component" value="Unassembled WGS sequence"/>
</dbReference>
<protein>
    <submittedName>
        <fullName evidence="1">Uncharacterized protein</fullName>
    </submittedName>
</protein>
<evidence type="ECO:0000313" key="1">
    <source>
        <dbReference type="EMBL" id="GMH24727.1"/>
    </source>
</evidence>
<proteinExistence type="predicted"/>
<sequence>MLAHIFMPSPGLVHHGSKDQGISTVLAVAGLDFQGRRQIGSLTPPWEELLLCCLIGGAPIHQRRLKAYVCVDMSDFSSGASVVVIRPMITAVAMVGVFACVE</sequence>
<gene>
    <name evidence="1" type="ORF">Nepgr_026570</name>
</gene>
<organism evidence="1 2">
    <name type="scientific">Nepenthes gracilis</name>
    <name type="common">Slender pitcher plant</name>
    <dbReference type="NCBI Taxonomy" id="150966"/>
    <lineage>
        <taxon>Eukaryota</taxon>
        <taxon>Viridiplantae</taxon>
        <taxon>Streptophyta</taxon>
        <taxon>Embryophyta</taxon>
        <taxon>Tracheophyta</taxon>
        <taxon>Spermatophyta</taxon>
        <taxon>Magnoliopsida</taxon>
        <taxon>eudicotyledons</taxon>
        <taxon>Gunneridae</taxon>
        <taxon>Pentapetalae</taxon>
        <taxon>Caryophyllales</taxon>
        <taxon>Nepenthaceae</taxon>
        <taxon>Nepenthes</taxon>
    </lineage>
</organism>